<dbReference type="Proteomes" id="UP000789759">
    <property type="component" value="Unassembled WGS sequence"/>
</dbReference>
<accession>A0A9N9AFJ6</accession>
<evidence type="ECO:0000313" key="2">
    <source>
        <dbReference type="Proteomes" id="UP000789759"/>
    </source>
</evidence>
<sequence>MSCEAPLNRDIGERGWDCFSFIEISGGPTNPVLKHVKKDTEKLIKEATFCLIDKSVELTKSISTYMCELIRQNNEPKILTLSNSNENVPKSTRMVMVSNKIAAWKNIEIAEEE</sequence>
<dbReference type="OrthoDB" id="2407081at2759"/>
<gene>
    <name evidence="1" type="ORF">CPELLU_LOCUS3654</name>
</gene>
<keyword evidence="2" id="KW-1185">Reference proteome</keyword>
<dbReference type="EMBL" id="CAJVQA010001806">
    <property type="protein sequence ID" value="CAG8526778.1"/>
    <property type="molecule type" value="Genomic_DNA"/>
</dbReference>
<organism evidence="1 2">
    <name type="scientific">Cetraspora pellucida</name>
    <dbReference type="NCBI Taxonomy" id="1433469"/>
    <lineage>
        <taxon>Eukaryota</taxon>
        <taxon>Fungi</taxon>
        <taxon>Fungi incertae sedis</taxon>
        <taxon>Mucoromycota</taxon>
        <taxon>Glomeromycotina</taxon>
        <taxon>Glomeromycetes</taxon>
        <taxon>Diversisporales</taxon>
        <taxon>Gigasporaceae</taxon>
        <taxon>Cetraspora</taxon>
    </lineage>
</organism>
<proteinExistence type="predicted"/>
<evidence type="ECO:0000313" key="1">
    <source>
        <dbReference type="EMBL" id="CAG8526778.1"/>
    </source>
</evidence>
<name>A0A9N9AFJ6_9GLOM</name>
<protein>
    <submittedName>
        <fullName evidence="1">5057_t:CDS:1</fullName>
    </submittedName>
</protein>
<comment type="caution">
    <text evidence="1">The sequence shown here is derived from an EMBL/GenBank/DDBJ whole genome shotgun (WGS) entry which is preliminary data.</text>
</comment>
<reference evidence="1" key="1">
    <citation type="submission" date="2021-06" db="EMBL/GenBank/DDBJ databases">
        <authorList>
            <person name="Kallberg Y."/>
            <person name="Tangrot J."/>
            <person name="Rosling A."/>
        </authorList>
    </citation>
    <scope>NUCLEOTIDE SEQUENCE</scope>
    <source>
        <strain evidence="1">FL966</strain>
    </source>
</reference>
<dbReference type="AlphaFoldDB" id="A0A9N9AFJ6"/>